<protein>
    <submittedName>
        <fullName evidence="2">Uncharacterized protein</fullName>
    </submittedName>
</protein>
<reference evidence="2" key="1">
    <citation type="submission" date="2022-11" db="UniProtKB">
        <authorList>
            <consortium name="WormBaseParasite"/>
        </authorList>
    </citation>
    <scope>IDENTIFICATION</scope>
</reference>
<dbReference type="WBParaSite" id="PS1159_v2.g9170.t1">
    <property type="protein sequence ID" value="PS1159_v2.g9170.t1"/>
    <property type="gene ID" value="PS1159_v2.g9170"/>
</dbReference>
<evidence type="ECO:0000313" key="1">
    <source>
        <dbReference type="Proteomes" id="UP000887580"/>
    </source>
</evidence>
<dbReference type="Proteomes" id="UP000887580">
    <property type="component" value="Unplaced"/>
</dbReference>
<name>A0AC35GW81_9BILA</name>
<proteinExistence type="predicted"/>
<evidence type="ECO:0000313" key="2">
    <source>
        <dbReference type="WBParaSite" id="PS1159_v2.g9170.t1"/>
    </source>
</evidence>
<sequence>MVANRFNANLAELYLIDGNHTLITVENDKFDAELTPDQSYNVYDNREQPSVELNIIAPLARNHSFNFEKSLQILAPVGNIYSNIKLQGLALVTMNAKDFSLEPGDYKHIKNLKSLRSAVHDLTSAVTKTYLETNNYAGEIHAGISNILKGVPDMLKEIDSPNANSKEVIEDLETWMDETLQECYDQSKNGTVATEALLEHIHELESALIASIGAQETKSNNKEENEERLQLLKKQQKRFEQAKMDAKLEIDKAWKTKTIDKNAHDEYDIANENGIKKMRQISELEFVIKQATKKDAKNEDILKVLRESIAEIQDVKENWRNASSVIYEMKNKLKVEKDGGRWKNATESSKIDLNKRHLIENMLKFLEVGYKVDYWTNVQNQITKDYLLPLASSATNVFSGGKTMDKSKFQYNKKEMEINVNTVTPKQLGIVFRISNIQQKMLQDEEGVLHEIQDNKFDPKLKPQRKYVLIDLDNLSEQQQKATDKPENFHDTSTTGFSDFNGQKPDKEDSNQKLPEKVPPEHSPKLFAKNQAYPTEAIVLRDNKAYLKSGKIFFENIANGCVAIEELVLLSASAPDVKLADCSSLRVCIYNGIRALGQSYTEAGNTLNEIKLRFNEIPTSVRQGLEAFSQHENTHQHLQTFQYLVNNSIETAEKKINLFKSPQSEFFDLEHKVKTSEKKDEFKKKSEREKLLNGQTELKHTENAILQKNNEIKNLNFLVQNLSEEIEAFERDAAKQSDKAGKGWFSGNKNNDQTNDLQRQNFQQQQISARKQKHQLENEIDNLEEKKILLKHQTTNAKIESSTNWEIINASLNKVIFQIGEIEKTWILLLNFIKTIETSVKEMQNVVSSGNSDNSIVRNAALQVWLNSWVICQCCEIYNDIVKSHIVPLISSVTSNFGLSLKDAKNHLSNEKTKAQQIKNEVASLADRRLLEAANNLDVVSTETEKVFAFFFSTAV</sequence>
<accession>A0AC35GW81</accession>
<organism evidence="1 2">
    <name type="scientific">Panagrolaimus sp. PS1159</name>
    <dbReference type="NCBI Taxonomy" id="55785"/>
    <lineage>
        <taxon>Eukaryota</taxon>
        <taxon>Metazoa</taxon>
        <taxon>Ecdysozoa</taxon>
        <taxon>Nematoda</taxon>
        <taxon>Chromadorea</taxon>
        <taxon>Rhabditida</taxon>
        <taxon>Tylenchina</taxon>
        <taxon>Panagrolaimomorpha</taxon>
        <taxon>Panagrolaimoidea</taxon>
        <taxon>Panagrolaimidae</taxon>
        <taxon>Panagrolaimus</taxon>
    </lineage>
</organism>